<feature type="domain" description="CP-type G" evidence="12">
    <location>
        <begin position="66"/>
        <end position="224"/>
    </location>
</feature>
<sequence length="293" mass="32118">MKKISGRIIKGIGGFYYVRPTGSLALLETKARGKFRHQKITPMVGDYVDVAVDGKETAIDTIKTRKNAFVRPPVANVDVAIIVFAAANPDPNLFLLNKLLITAEYREVEPIICITKTDLVSAEAVEEIAAVFKDTPYAIVPVSNVETGSLKALTDLLSGKTAFLAGPSGVGKSTLANRLCAASEMETGGLSEKLGRGKHTTRHVELLNMDCGGYLLDTPGFSSLDIDEEMTAEDLKFYFPEFAQGACKFMNCTHRSEPKCAVKAQVEEGAINPLRYEHYLELYDFLGKKESWR</sequence>
<keyword evidence="1 10" id="KW-0963">Cytoplasm</keyword>
<evidence type="ECO:0000259" key="12">
    <source>
        <dbReference type="PROSITE" id="PS51721"/>
    </source>
</evidence>
<keyword evidence="9 10" id="KW-0342">GTP-binding</keyword>
<keyword evidence="2 10" id="KW-0690">Ribosome biogenesis</keyword>
<keyword evidence="8 10" id="KW-0694">RNA-binding</keyword>
<comment type="cofactor">
    <cofactor evidence="10">
        <name>Zn(2+)</name>
        <dbReference type="ChEBI" id="CHEBI:29105"/>
    </cofactor>
    <text evidence="10">Binds 1 zinc ion per subunit.</text>
</comment>
<proteinExistence type="inferred from homology"/>
<dbReference type="CDD" id="cd04466">
    <property type="entry name" value="S1_YloQ_GTPase"/>
    <property type="match status" value="1"/>
</dbReference>
<feature type="binding site" evidence="10">
    <location>
        <begin position="166"/>
        <end position="174"/>
    </location>
    <ligand>
        <name>GTP</name>
        <dbReference type="ChEBI" id="CHEBI:37565"/>
    </ligand>
</feature>
<protein>
    <recommendedName>
        <fullName evidence="10">Small ribosomal subunit biogenesis GTPase RsgA</fullName>
        <ecNumber evidence="10">3.6.1.-</ecNumber>
    </recommendedName>
</protein>
<evidence type="ECO:0000256" key="4">
    <source>
        <dbReference type="ARBA" id="ARBA00022730"/>
    </source>
</evidence>
<name>A0A1H3IZC6_EUBBA</name>
<dbReference type="Gene3D" id="1.10.40.50">
    <property type="entry name" value="Probable gtpase engc, domain 3"/>
    <property type="match status" value="1"/>
</dbReference>
<dbReference type="PROSITE" id="PS50936">
    <property type="entry name" value="ENGC_GTPASE"/>
    <property type="match status" value="1"/>
</dbReference>
<dbReference type="GO" id="GO:0046872">
    <property type="term" value="F:metal ion binding"/>
    <property type="evidence" value="ECO:0007669"/>
    <property type="project" value="UniProtKB-KW"/>
</dbReference>
<dbReference type="SUPFAM" id="SSF52540">
    <property type="entry name" value="P-loop containing nucleoside triphosphate hydrolases"/>
    <property type="match status" value="1"/>
</dbReference>
<evidence type="ECO:0000256" key="2">
    <source>
        <dbReference type="ARBA" id="ARBA00022517"/>
    </source>
</evidence>
<dbReference type="Gene3D" id="2.40.50.140">
    <property type="entry name" value="Nucleic acid-binding proteins"/>
    <property type="match status" value="1"/>
</dbReference>
<evidence type="ECO:0000313" key="13">
    <source>
        <dbReference type="EMBL" id="SDY33061.1"/>
    </source>
</evidence>
<keyword evidence="14" id="KW-1185">Reference proteome</keyword>
<dbReference type="GO" id="GO:0005525">
    <property type="term" value="F:GTP binding"/>
    <property type="evidence" value="ECO:0007669"/>
    <property type="project" value="UniProtKB-UniRule"/>
</dbReference>
<accession>A0A1H3IZC6</accession>
<dbReference type="EC" id="3.6.1.-" evidence="10"/>
<keyword evidence="6 10" id="KW-0378">Hydrolase</keyword>
<evidence type="ECO:0000256" key="10">
    <source>
        <dbReference type="HAMAP-Rule" id="MF_01820"/>
    </source>
</evidence>
<dbReference type="STRING" id="1528.SAMN04488579_12615"/>
<evidence type="ECO:0000256" key="1">
    <source>
        <dbReference type="ARBA" id="ARBA00022490"/>
    </source>
</evidence>
<dbReference type="HAMAP" id="MF_01820">
    <property type="entry name" value="GTPase_RsgA"/>
    <property type="match status" value="1"/>
</dbReference>
<dbReference type="InterPro" id="IPR012340">
    <property type="entry name" value="NA-bd_OB-fold"/>
</dbReference>
<feature type="binding site" evidence="10">
    <location>
        <begin position="115"/>
        <end position="118"/>
    </location>
    <ligand>
        <name>GTP</name>
        <dbReference type="ChEBI" id="CHEBI:37565"/>
    </ligand>
</feature>
<dbReference type="GO" id="GO:0019843">
    <property type="term" value="F:rRNA binding"/>
    <property type="evidence" value="ECO:0007669"/>
    <property type="project" value="UniProtKB-KW"/>
</dbReference>
<evidence type="ECO:0000256" key="3">
    <source>
        <dbReference type="ARBA" id="ARBA00022723"/>
    </source>
</evidence>
<dbReference type="PANTHER" id="PTHR32120">
    <property type="entry name" value="SMALL RIBOSOMAL SUBUNIT BIOGENESIS GTPASE RSGA"/>
    <property type="match status" value="1"/>
</dbReference>
<organism evidence="13 14">
    <name type="scientific">Eubacterium barkeri</name>
    <name type="common">Clostridium barkeri</name>
    <dbReference type="NCBI Taxonomy" id="1528"/>
    <lineage>
        <taxon>Bacteria</taxon>
        <taxon>Bacillati</taxon>
        <taxon>Bacillota</taxon>
        <taxon>Clostridia</taxon>
        <taxon>Eubacteriales</taxon>
        <taxon>Eubacteriaceae</taxon>
        <taxon>Eubacterium</taxon>
    </lineage>
</organism>
<feature type="binding site" evidence="10">
    <location>
        <position position="254"/>
    </location>
    <ligand>
        <name>Zn(2+)</name>
        <dbReference type="ChEBI" id="CHEBI:29105"/>
    </ligand>
</feature>
<dbReference type="AlphaFoldDB" id="A0A1H3IZC6"/>
<dbReference type="Pfam" id="PF03193">
    <property type="entry name" value="RsgA_GTPase"/>
    <property type="match status" value="1"/>
</dbReference>
<evidence type="ECO:0000313" key="14">
    <source>
        <dbReference type="Proteomes" id="UP000199652"/>
    </source>
</evidence>
<dbReference type="CDD" id="cd01854">
    <property type="entry name" value="YjeQ_EngC"/>
    <property type="match status" value="1"/>
</dbReference>
<reference evidence="14" key="1">
    <citation type="submission" date="2016-10" db="EMBL/GenBank/DDBJ databases">
        <authorList>
            <person name="Varghese N."/>
            <person name="Submissions S."/>
        </authorList>
    </citation>
    <scope>NUCLEOTIDE SEQUENCE [LARGE SCALE GENOMIC DNA]</scope>
    <source>
        <strain evidence="14">VPI 5359</strain>
    </source>
</reference>
<comment type="similarity">
    <text evidence="10">Belongs to the TRAFAC class YlqF/YawG GTPase family. RsgA subfamily.</text>
</comment>
<dbReference type="InterPro" id="IPR004881">
    <property type="entry name" value="Ribosome_biogen_GTPase_RsgA"/>
</dbReference>
<feature type="binding site" evidence="10">
    <location>
        <position position="247"/>
    </location>
    <ligand>
        <name>Zn(2+)</name>
        <dbReference type="ChEBI" id="CHEBI:29105"/>
    </ligand>
</feature>
<dbReference type="RefSeq" id="WP_332583370.1">
    <property type="nucleotide sequence ID" value="NZ_FNOU01000026.1"/>
</dbReference>
<dbReference type="PROSITE" id="PS51721">
    <property type="entry name" value="G_CP"/>
    <property type="match status" value="1"/>
</dbReference>
<evidence type="ECO:0000256" key="8">
    <source>
        <dbReference type="ARBA" id="ARBA00022884"/>
    </source>
</evidence>
<comment type="function">
    <text evidence="10">One of several proteins that assist in the late maturation steps of the functional core of the 30S ribosomal subunit. Helps release RbfA from mature subunits. May play a role in the assembly of ribosomal proteins into the subunit. Circularly permuted GTPase that catalyzes slow GTP hydrolysis, GTPase activity is stimulated by the 30S ribosomal subunit.</text>
</comment>
<dbReference type="InterPro" id="IPR027417">
    <property type="entry name" value="P-loop_NTPase"/>
</dbReference>
<keyword evidence="3 10" id="KW-0479">Metal-binding</keyword>
<keyword evidence="5 10" id="KW-0547">Nucleotide-binding</keyword>
<evidence type="ECO:0000256" key="5">
    <source>
        <dbReference type="ARBA" id="ARBA00022741"/>
    </source>
</evidence>
<keyword evidence="7 10" id="KW-0862">Zinc</keyword>
<dbReference type="Pfam" id="PF16745">
    <property type="entry name" value="RsgA_N"/>
    <property type="match status" value="1"/>
</dbReference>
<evidence type="ECO:0000256" key="7">
    <source>
        <dbReference type="ARBA" id="ARBA00022833"/>
    </source>
</evidence>
<dbReference type="NCBIfam" id="TIGR00157">
    <property type="entry name" value="ribosome small subunit-dependent GTPase A"/>
    <property type="match status" value="1"/>
</dbReference>
<dbReference type="Gene3D" id="3.40.50.300">
    <property type="entry name" value="P-loop containing nucleotide triphosphate hydrolases"/>
    <property type="match status" value="1"/>
</dbReference>
<dbReference type="GO" id="GO:0005737">
    <property type="term" value="C:cytoplasm"/>
    <property type="evidence" value="ECO:0007669"/>
    <property type="project" value="UniProtKB-SubCell"/>
</dbReference>
<dbReference type="GO" id="GO:0003924">
    <property type="term" value="F:GTPase activity"/>
    <property type="evidence" value="ECO:0007669"/>
    <property type="project" value="UniProtKB-UniRule"/>
</dbReference>
<dbReference type="GO" id="GO:0042274">
    <property type="term" value="P:ribosomal small subunit biogenesis"/>
    <property type="evidence" value="ECO:0007669"/>
    <property type="project" value="UniProtKB-UniRule"/>
</dbReference>
<evidence type="ECO:0000259" key="11">
    <source>
        <dbReference type="PROSITE" id="PS50936"/>
    </source>
</evidence>
<feature type="domain" description="EngC GTPase" evidence="11">
    <location>
        <begin position="75"/>
        <end position="222"/>
    </location>
</feature>
<dbReference type="Proteomes" id="UP000199652">
    <property type="component" value="Unassembled WGS sequence"/>
</dbReference>
<feature type="binding site" evidence="10">
    <location>
        <position position="260"/>
    </location>
    <ligand>
        <name>Zn(2+)</name>
        <dbReference type="ChEBI" id="CHEBI:29105"/>
    </ligand>
</feature>
<comment type="subcellular location">
    <subcellularLocation>
        <location evidence="10">Cytoplasm</location>
    </subcellularLocation>
</comment>
<dbReference type="InterPro" id="IPR010914">
    <property type="entry name" value="RsgA_GTPase_dom"/>
</dbReference>
<evidence type="ECO:0000256" key="9">
    <source>
        <dbReference type="ARBA" id="ARBA00023134"/>
    </source>
</evidence>
<dbReference type="EMBL" id="FNOU01000026">
    <property type="protein sequence ID" value="SDY33061.1"/>
    <property type="molecule type" value="Genomic_DNA"/>
</dbReference>
<dbReference type="PANTHER" id="PTHR32120:SF11">
    <property type="entry name" value="SMALL RIBOSOMAL SUBUNIT BIOGENESIS GTPASE RSGA 1, MITOCHONDRIAL-RELATED"/>
    <property type="match status" value="1"/>
</dbReference>
<keyword evidence="4 10" id="KW-0699">rRNA-binding</keyword>
<feature type="binding site" evidence="10">
    <location>
        <position position="252"/>
    </location>
    <ligand>
        <name>Zn(2+)</name>
        <dbReference type="ChEBI" id="CHEBI:29105"/>
    </ligand>
</feature>
<dbReference type="SUPFAM" id="SSF50249">
    <property type="entry name" value="Nucleic acid-binding proteins"/>
    <property type="match status" value="1"/>
</dbReference>
<dbReference type="InterPro" id="IPR030378">
    <property type="entry name" value="G_CP_dom"/>
</dbReference>
<dbReference type="InterPro" id="IPR031944">
    <property type="entry name" value="RsgA_N"/>
</dbReference>
<evidence type="ECO:0000256" key="6">
    <source>
        <dbReference type="ARBA" id="ARBA00022801"/>
    </source>
</evidence>
<comment type="subunit">
    <text evidence="10">Monomer. Associates with 30S ribosomal subunit, binds 16S rRNA.</text>
</comment>
<gene>
    <name evidence="10" type="primary">rsgA</name>
    <name evidence="13" type="ORF">SAMN04488579_12615</name>
</gene>